<reference evidence="2" key="1">
    <citation type="journal article" date="2002" name="Science">
        <title>The genome sequence of the malaria mosquito Anopheles gambiae.</title>
        <authorList>
            <person name="Holt R.A."/>
            <person name="Subramanian G.M."/>
            <person name="Halpern A."/>
            <person name="Sutton G.G."/>
            <person name="Charlab R."/>
            <person name="Nusskern D.R."/>
            <person name="Wincker P."/>
            <person name="Clark A.G."/>
            <person name="Ribeiro J.M."/>
            <person name="Wides R."/>
            <person name="Salzberg S.L."/>
            <person name="Loftus B."/>
            <person name="Yandell M."/>
            <person name="Majoros W.H."/>
            <person name="Rusch D.B."/>
            <person name="Lai Z."/>
            <person name="Kraft C.L."/>
            <person name="Abril J.F."/>
            <person name="Anthouard V."/>
            <person name="Arensburger P."/>
            <person name="Atkinson P.W."/>
            <person name="Baden H."/>
            <person name="de Berardinis V."/>
            <person name="Baldwin D."/>
            <person name="Benes V."/>
            <person name="Biedler J."/>
            <person name="Blass C."/>
            <person name="Bolanos R."/>
            <person name="Boscus D."/>
            <person name="Barnstead M."/>
            <person name="Cai S."/>
            <person name="Center A."/>
            <person name="Chaturverdi K."/>
            <person name="Christophides G.K."/>
            <person name="Chrystal M.A."/>
            <person name="Clamp M."/>
            <person name="Cravchik A."/>
            <person name="Curwen V."/>
            <person name="Dana A."/>
            <person name="Delcher A."/>
            <person name="Dew I."/>
            <person name="Evans C.A."/>
            <person name="Flanigan M."/>
            <person name="Grundschober-Freimoser A."/>
            <person name="Friedli L."/>
            <person name="Gu Z."/>
            <person name="Guan P."/>
            <person name="Guigo R."/>
            <person name="Hillenmeyer M.E."/>
            <person name="Hladun S.L."/>
            <person name="Hogan J.R."/>
            <person name="Hong Y.S."/>
            <person name="Hoover J."/>
            <person name="Jaillon O."/>
            <person name="Ke Z."/>
            <person name="Kodira C."/>
            <person name="Kokoza E."/>
            <person name="Koutsos A."/>
            <person name="Letunic I."/>
            <person name="Levitsky A."/>
            <person name="Liang Y."/>
            <person name="Lin J.J."/>
            <person name="Lobo N.F."/>
            <person name="Lopez J.R."/>
            <person name="Malek J.A."/>
            <person name="McIntosh T.C."/>
            <person name="Meister S."/>
            <person name="Miller J."/>
            <person name="Mobarry C."/>
            <person name="Mongin E."/>
            <person name="Murphy S.D."/>
            <person name="O'Brochta D.A."/>
            <person name="Pfannkoch C."/>
            <person name="Qi R."/>
            <person name="Regier M.A."/>
            <person name="Remington K."/>
            <person name="Shao H."/>
            <person name="Sharakhova M.V."/>
            <person name="Sitter C.D."/>
            <person name="Shetty J."/>
            <person name="Smith T.J."/>
            <person name="Strong R."/>
            <person name="Sun J."/>
            <person name="Thomasova D."/>
            <person name="Ton L.Q."/>
            <person name="Topalis P."/>
            <person name="Tu Z."/>
            <person name="Unger M.F."/>
            <person name="Walenz B."/>
            <person name="Wang A."/>
            <person name="Wang J."/>
            <person name="Wang M."/>
            <person name="Wang X."/>
            <person name="Woodford K.J."/>
            <person name="Wortman J.R."/>
            <person name="Wu M."/>
            <person name="Yao A."/>
            <person name="Zdobnov E.M."/>
            <person name="Zhang H."/>
            <person name="Zhao Q."/>
            <person name="Zhao S."/>
            <person name="Zhu S.C."/>
            <person name="Zhimulev I."/>
            <person name="Coluzzi M."/>
            <person name="della Torre A."/>
            <person name="Roth C.W."/>
            <person name="Louis C."/>
            <person name="Kalush F."/>
            <person name="Mural R.J."/>
            <person name="Myers E.W."/>
            <person name="Adams M.D."/>
            <person name="Smith H.O."/>
            <person name="Broder S."/>
            <person name="Gardner M.J."/>
            <person name="Fraser C.M."/>
            <person name="Birney E."/>
            <person name="Bork P."/>
            <person name="Brey P.T."/>
            <person name="Venter J.C."/>
            <person name="Weissenbach J."/>
            <person name="Kafatos F.C."/>
            <person name="Collins F.H."/>
            <person name="Hoffman S.L."/>
        </authorList>
    </citation>
    <scope>NUCLEOTIDE SEQUENCE [LARGE SCALE GENOMIC DNA]</scope>
    <source>
        <strain evidence="2">PEST</strain>
    </source>
</reference>
<gene>
    <name evidence="2" type="ORF">AgaP_AGAP013058</name>
</gene>
<reference evidence="2" key="4">
    <citation type="journal article" date="2007" name="Genome Biol.">
        <title>Update of the Anopheles gambiae PEST genome assembly.</title>
        <authorList>
            <person name="Sharakhova M.V."/>
            <person name="Hammond M.P."/>
            <person name="Lobo N.F."/>
            <person name="Krzywinski J."/>
            <person name="Unger M.F."/>
            <person name="Hillenmeyer M.E."/>
            <person name="Bruggner R.V."/>
            <person name="Birney E."/>
            <person name="Collins F.H."/>
        </authorList>
    </citation>
    <scope>NUCLEOTIDE SEQUENCE</scope>
    <source>
        <strain evidence="2">PEST</strain>
    </source>
</reference>
<accession>F5HIR0</accession>
<proteinExistence type="predicted"/>
<comment type="caution">
    <text evidence="2">The sequence shown here is derived from an EMBL/GenBank/DDBJ whole genome shotgun (WGS) entry which is preliminary data.</text>
</comment>
<dbReference type="HOGENOM" id="CLU_2110937_0_0_1"/>
<feature type="region of interest" description="Disordered" evidence="1">
    <location>
        <begin position="19"/>
        <end position="49"/>
    </location>
</feature>
<dbReference type="EMBL" id="AAAB01008794">
    <property type="protein sequence ID" value="EGK96171.1"/>
    <property type="molecule type" value="Genomic_DNA"/>
</dbReference>
<organism evidence="2">
    <name type="scientific">Anopheles gambiae</name>
    <name type="common">African malaria mosquito</name>
    <dbReference type="NCBI Taxonomy" id="7165"/>
    <lineage>
        <taxon>Eukaryota</taxon>
        <taxon>Metazoa</taxon>
        <taxon>Ecdysozoa</taxon>
        <taxon>Arthropoda</taxon>
        <taxon>Hexapoda</taxon>
        <taxon>Insecta</taxon>
        <taxon>Pterygota</taxon>
        <taxon>Neoptera</taxon>
        <taxon>Endopterygota</taxon>
        <taxon>Diptera</taxon>
        <taxon>Nematocera</taxon>
        <taxon>Culicoidea</taxon>
        <taxon>Culicidae</taxon>
        <taxon>Anophelinae</taxon>
        <taxon>Anopheles</taxon>
    </lineage>
</organism>
<protein>
    <submittedName>
        <fullName evidence="2">AGAP013058-PA</fullName>
    </submittedName>
</protein>
<evidence type="ECO:0000256" key="1">
    <source>
        <dbReference type="SAM" id="MobiDB-lite"/>
    </source>
</evidence>
<reference evidence="2" key="3">
    <citation type="journal article" date="2004" name="Trends Parasitol.">
        <title>The Anopheles gambiae genome: an update.</title>
        <authorList>
            <person name="Mongin E."/>
            <person name="Louis C."/>
            <person name="Holt R.A."/>
            <person name="Birney E."/>
            <person name="Collins F.H."/>
        </authorList>
    </citation>
    <scope>NUCLEOTIDE SEQUENCE</scope>
    <source>
        <strain evidence="2">PEST</strain>
    </source>
</reference>
<reference evidence="2" key="2">
    <citation type="submission" date="2002-03" db="EMBL/GenBank/DDBJ databases">
        <authorList>
            <consortium name="The Anopheles Genome Sequencing Consortium"/>
        </authorList>
    </citation>
    <scope>NUCLEOTIDE SEQUENCE</scope>
    <source>
        <strain evidence="2">PEST</strain>
    </source>
</reference>
<dbReference type="PaxDb" id="7165-AGAP013058-PA"/>
<reference evidence="2" key="5">
    <citation type="submission" date="2011-05" db="EMBL/GenBank/DDBJ databases">
        <authorList>
            <consortium name="VectorBase"/>
        </authorList>
    </citation>
    <scope>NUCLEOTIDE SEQUENCE</scope>
    <source>
        <strain evidence="2">PEST</strain>
    </source>
</reference>
<name>F5HIR0_ANOGA</name>
<evidence type="ECO:0000313" key="2">
    <source>
        <dbReference type="EMBL" id="EGK96171.1"/>
    </source>
</evidence>
<dbReference type="AlphaFoldDB" id="F5HIR0"/>
<sequence>MDARALFLAWRTIESGFACGERNPAQQPDGRSKRAIPQHTHTESRQVPSFLRTQLPRKAYCDQRAGTPRRVCSPSSHVGVEFLEPMTLTMMTMMAVLTTTPAGTRTCGGLRSGSG</sequence>